<evidence type="ECO:0000313" key="1">
    <source>
        <dbReference type="EMBL" id="QDY70757.1"/>
    </source>
</evidence>
<dbReference type="OrthoDB" id="9790012at2"/>
<gene>
    <name evidence="1" type="ORF">FPZ52_13650</name>
</gene>
<accession>A0A5B8J8H4</accession>
<dbReference type="InterPro" id="IPR029055">
    <property type="entry name" value="Ntn_hydrolases_N"/>
</dbReference>
<dbReference type="Gene3D" id="3.60.20.10">
    <property type="entry name" value="Glutamine Phosphoribosylpyrophosphate, subunit 1, domain 1"/>
    <property type="match status" value="1"/>
</dbReference>
<geneLocation type="plasmid" evidence="1 2">
    <name>unnamed2</name>
</geneLocation>
<keyword evidence="2" id="KW-1185">Reference proteome</keyword>
<dbReference type="KEGG" id="lit:FPZ52_13650"/>
<keyword evidence="1" id="KW-0614">Plasmid</keyword>
<dbReference type="RefSeq" id="WP_146366173.1">
    <property type="nucleotide sequence ID" value="NZ_CP042263.1"/>
</dbReference>
<sequence>MTISILARDEKSGTVGGAAMTGNLCVGAWVLRADPTRGITASQGFAPSTLWGEAALSRLGDAPPADVIDDVVKTDAGRAWRQLGALDMQGRGAAFTGARNIAVSDHTVQPGLVICGNLLLDETVVASAADAFVAHSGPFPERLLAALKGALAAGGDSRGTQSAALKIVGPKTPPLDLRVDYGERPLDDLAALLQRTAAPDYAKWLSTLPTAHRPENAPSG</sequence>
<name>A0A5B8J8H4_9RHOB</name>
<dbReference type="SUPFAM" id="SSF56235">
    <property type="entry name" value="N-terminal nucleophile aminohydrolases (Ntn hydrolases)"/>
    <property type="match status" value="1"/>
</dbReference>
<dbReference type="PANTHER" id="PTHR39328">
    <property type="entry name" value="BLL2871 PROTEIN"/>
    <property type="match status" value="1"/>
</dbReference>
<evidence type="ECO:0000313" key="2">
    <source>
        <dbReference type="Proteomes" id="UP000318483"/>
    </source>
</evidence>
<protein>
    <submittedName>
        <fullName evidence="1">DUF1028 domain-containing protein</fullName>
    </submittedName>
</protein>
<proteinExistence type="predicted"/>
<organism evidence="1 2">
    <name type="scientific">Qingshengfaniella alkalisoli</name>
    <dbReference type="NCBI Taxonomy" id="2599296"/>
    <lineage>
        <taxon>Bacteria</taxon>
        <taxon>Pseudomonadati</taxon>
        <taxon>Pseudomonadota</taxon>
        <taxon>Alphaproteobacteria</taxon>
        <taxon>Rhodobacterales</taxon>
        <taxon>Paracoccaceae</taxon>
        <taxon>Qingshengfaniella</taxon>
    </lineage>
</organism>
<dbReference type="PANTHER" id="PTHR39328:SF1">
    <property type="entry name" value="BLL2871 PROTEIN"/>
    <property type="match status" value="1"/>
</dbReference>
<dbReference type="Pfam" id="PF06267">
    <property type="entry name" value="DUF1028"/>
    <property type="match status" value="1"/>
</dbReference>
<dbReference type="Proteomes" id="UP000318483">
    <property type="component" value="Plasmid unnamed2"/>
</dbReference>
<dbReference type="InterPro" id="IPR010430">
    <property type="entry name" value="DUF1028"/>
</dbReference>
<reference evidence="1 2" key="1">
    <citation type="submission" date="2019-07" db="EMBL/GenBank/DDBJ databases">
        <title>Litoreibacter alkalisoli sp. nov., isolated from saline-alkaline soil.</title>
        <authorList>
            <person name="Wang S."/>
            <person name="Xu L."/>
            <person name="Xing Y.-T."/>
            <person name="Sun J.-Q."/>
        </authorList>
    </citation>
    <scope>NUCLEOTIDE SEQUENCE [LARGE SCALE GENOMIC DNA]</scope>
    <source>
        <strain evidence="1 2">LN3S51</strain>
        <plasmid evidence="1 2">unnamed2</plasmid>
    </source>
</reference>
<dbReference type="EMBL" id="CP042263">
    <property type="protein sequence ID" value="QDY70757.1"/>
    <property type="molecule type" value="Genomic_DNA"/>
</dbReference>
<dbReference type="AlphaFoldDB" id="A0A5B8J8H4"/>